<organism evidence="1 2">
    <name type="scientific">bacterium (Candidatus Ratteibacteria) CG23_combo_of_CG06-09_8_20_14_all_48_7</name>
    <dbReference type="NCBI Taxonomy" id="2014292"/>
    <lineage>
        <taxon>Bacteria</taxon>
        <taxon>Candidatus Ratteibacteria</taxon>
    </lineage>
</organism>
<reference evidence="1 2" key="1">
    <citation type="submission" date="2017-09" db="EMBL/GenBank/DDBJ databases">
        <title>Depth-based differentiation of microbial function through sediment-hosted aquifers and enrichment of novel symbionts in the deep terrestrial subsurface.</title>
        <authorList>
            <person name="Probst A.J."/>
            <person name="Ladd B."/>
            <person name="Jarett J.K."/>
            <person name="Geller-Mcgrath D.E."/>
            <person name="Sieber C.M."/>
            <person name="Emerson J.B."/>
            <person name="Anantharaman K."/>
            <person name="Thomas B.C."/>
            <person name="Malmstrom R."/>
            <person name="Stieglmeier M."/>
            <person name="Klingl A."/>
            <person name="Woyke T."/>
            <person name="Ryan C.M."/>
            <person name="Banfield J.F."/>
        </authorList>
    </citation>
    <scope>NUCLEOTIDE SEQUENCE [LARGE SCALE GENOMIC DNA]</scope>
    <source>
        <strain evidence="1">CG23_combo_of_CG06-09_8_20_14_all_48_7</strain>
    </source>
</reference>
<comment type="caution">
    <text evidence="1">The sequence shown here is derived from an EMBL/GenBank/DDBJ whole genome shotgun (WGS) entry which is preliminary data.</text>
</comment>
<evidence type="ECO:0000313" key="2">
    <source>
        <dbReference type="Proteomes" id="UP000230392"/>
    </source>
</evidence>
<dbReference type="Proteomes" id="UP000230392">
    <property type="component" value="Unassembled WGS sequence"/>
</dbReference>
<evidence type="ECO:0000313" key="1">
    <source>
        <dbReference type="EMBL" id="PIP16725.1"/>
    </source>
</evidence>
<accession>A0A2G9YBW0</accession>
<gene>
    <name evidence="1" type="ORF">COX46_00450</name>
</gene>
<protein>
    <submittedName>
        <fullName evidence="1">Uncharacterized protein</fullName>
    </submittedName>
</protein>
<dbReference type="EMBL" id="PCRF01000022">
    <property type="protein sequence ID" value="PIP16725.1"/>
    <property type="molecule type" value="Genomic_DNA"/>
</dbReference>
<sequence>MAKESTPKNYTLPNRASARSFLKTLLSTNPEFFFLADYFLEVKGKAGRYFINYLRSEAHELETIFDDAEAFSNELFFFRELMAGIRWFCRAAFTLEEGIISRYDTRKLKEGTAEKEDLLFAADGVLSYFYQTIQRLCAESLHLVKNYGLPLPEKSNLDTYIKLQGQPRLERNRLVSSTTTQLDAVELLTTEFIGVAEALSKLKERLVKENLFVNERDVSHILSGFHSLESFYDTHIHNTDIEKKEPDFWSLRGYIAMGLRFFEVMRDLTHFYERHILVTKDRMIKDRFNELLNEPRLVSVIVDFALNRAERYSTDGSVLALTLLAKCTGRVRRRVKIPVGVDGIHARPMTWMYKVSQKYGRVTFEIGGEKFETDSMLSMLTMTEAIDRVIGLTDKEGQIAVATGTVINELSKRKGPITVEGKRYWSQMLVNILEVFRSEIRDKAGTRFVDVVANGPKEAIDEIEIMAKNYFKKELLPPSLSYLFND</sequence>
<name>A0A2G9YBW0_9BACT</name>
<dbReference type="AlphaFoldDB" id="A0A2G9YBW0"/>
<proteinExistence type="predicted"/>